<protein>
    <recommendedName>
        <fullName evidence="1">KilA/APSES-type HTH DNA-binding domain-containing protein</fullName>
    </recommendedName>
</protein>
<reference evidence="3" key="1">
    <citation type="submission" date="2018-02" db="EMBL/GenBank/DDBJ databases">
        <authorList>
            <person name="Moore K."/>
            <person name="Momper L."/>
        </authorList>
    </citation>
    <scope>NUCLEOTIDE SEQUENCE [LARGE SCALE GENOMIC DNA]</scope>
    <source>
        <strain evidence="3">ULC18</strain>
    </source>
</reference>
<organism evidence="2 3">
    <name type="scientific">Stenomitos frigidus ULC18</name>
    <dbReference type="NCBI Taxonomy" id="2107698"/>
    <lineage>
        <taxon>Bacteria</taxon>
        <taxon>Bacillati</taxon>
        <taxon>Cyanobacteriota</taxon>
        <taxon>Cyanophyceae</taxon>
        <taxon>Leptolyngbyales</taxon>
        <taxon>Leptolyngbyaceae</taxon>
        <taxon>Stenomitos</taxon>
    </lineage>
</organism>
<dbReference type="AlphaFoldDB" id="A0A2T1DV16"/>
<feature type="domain" description="KilA/APSES-type HTH DNA-binding" evidence="1">
    <location>
        <begin position="3"/>
        <end position="85"/>
    </location>
</feature>
<reference evidence="2 3" key="2">
    <citation type="submission" date="2018-03" db="EMBL/GenBank/DDBJ databases">
        <title>The ancient ancestry and fast evolution of plastids.</title>
        <authorList>
            <person name="Moore K.R."/>
            <person name="Magnabosco C."/>
            <person name="Momper L."/>
            <person name="Gold D.A."/>
            <person name="Bosak T."/>
            <person name="Fournier G.P."/>
        </authorList>
    </citation>
    <scope>NUCLEOTIDE SEQUENCE [LARGE SCALE GENOMIC DNA]</scope>
    <source>
        <strain evidence="2 3">ULC18</strain>
    </source>
</reference>
<dbReference type="OrthoDB" id="9814400at2"/>
<dbReference type="EMBL" id="PVWK01000149">
    <property type="protein sequence ID" value="PSB24271.1"/>
    <property type="molecule type" value="Genomic_DNA"/>
</dbReference>
<dbReference type="RefSeq" id="WP_106260185.1">
    <property type="nucleotide sequence ID" value="NZ_CAWNSW010000026.1"/>
</dbReference>
<evidence type="ECO:0000313" key="2">
    <source>
        <dbReference type="EMBL" id="PSB24271.1"/>
    </source>
</evidence>
<evidence type="ECO:0000313" key="3">
    <source>
        <dbReference type="Proteomes" id="UP000239576"/>
    </source>
</evidence>
<dbReference type="InterPro" id="IPR018004">
    <property type="entry name" value="KilA/APSES_HTH"/>
</dbReference>
<accession>A0A2T1DV16</accession>
<gene>
    <name evidence="2" type="ORF">C7B82_27715</name>
</gene>
<dbReference type="Proteomes" id="UP000239576">
    <property type="component" value="Unassembled WGS sequence"/>
</dbReference>
<keyword evidence="3" id="KW-1185">Reference proteome</keyword>
<dbReference type="Pfam" id="PF04383">
    <property type="entry name" value="KilA-N"/>
    <property type="match status" value="1"/>
</dbReference>
<proteinExistence type="predicted"/>
<comment type="caution">
    <text evidence="2">The sequence shown here is derived from an EMBL/GenBank/DDBJ whole genome shotgun (WGS) entry which is preliminary data.</text>
</comment>
<sequence length="243" mass="26576">MWKAEGSPATKRTIDWLRLGATQDLLKNYISKSGATPLLDVDGLIVGIPCVLERKPGRYGGTYATPQLATDYAQVLSVDFHEWALNALVERIEEESNPELAYNRGRERAVKGWKRQGRSDDWIQDRVNGIENYKQHTSVLHAHGVKAGKTNGFASCADAINENVLGFRSKKAKVVLGLTKKSARLRDSLSRLQLTALSFAEAMADDDIAARSLHGNIACRDACSKAAERVVVAAKGATRIKSA</sequence>
<evidence type="ECO:0000259" key="1">
    <source>
        <dbReference type="Pfam" id="PF04383"/>
    </source>
</evidence>
<name>A0A2T1DV16_9CYAN</name>